<evidence type="ECO:0000313" key="6">
    <source>
        <dbReference type="EMBL" id="KAK6589691.1"/>
    </source>
</evidence>
<sequence length="344" mass="39565">MSDATFNSNTHKPMIFIDRTISNNEKTNIKKRVIYKNSSVNCSDNNLPINNIGRIMKLSIPDNGKISRESKVLMQKLSREFICCISLYAGEICTYNKRKVVNGEDIINALSYFGYEDYTFVLLDYLDKWKNIKNLRNARLMNNYMCTGYFYSGINKENIVLNENNVIQDYSQMKHRCMNNMIKSDAETNETINKGQNLNLKGNCFEVQSNNNSVDCNANSNRSSSSDLIINEYGKRNYCLTENESRETHKNIFYGDICNTRNIKNFSIVSGVQDCSENYNINVSNSNLFNSYSDMNTTNLPKQDNIIGGYNDHINNNCLEINGEYTSDLGSETNKEKFIYCYNI</sequence>
<organism evidence="6 7">
    <name type="scientific">Cryptosporidium xiaoi</name>
    <dbReference type="NCBI Taxonomy" id="659607"/>
    <lineage>
        <taxon>Eukaryota</taxon>
        <taxon>Sar</taxon>
        <taxon>Alveolata</taxon>
        <taxon>Apicomplexa</taxon>
        <taxon>Conoidasida</taxon>
        <taxon>Coccidia</taxon>
        <taxon>Eucoccidiorida</taxon>
        <taxon>Eimeriorina</taxon>
        <taxon>Cryptosporidiidae</taxon>
        <taxon>Cryptosporidium</taxon>
    </lineage>
</organism>
<dbReference type="GO" id="GO:0000978">
    <property type="term" value="F:RNA polymerase II cis-regulatory region sequence-specific DNA binding"/>
    <property type="evidence" value="ECO:0007669"/>
    <property type="project" value="TreeGrafter"/>
</dbReference>
<dbReference type="InterPro" id="IPR003958">
    <property type="entry name" value="CBFA_NFYB_domain"/>
</dbReference>
<dbReference type="Pfam" id="PF00808">
    <property type="entry name" value="CBFD_NFYB_HMF"/>
    <property type="match status" value="1"/>
</dbReference>
<keyword evidence="3" id="KW-0238">DNA-binding</keyword>
<evidence type="ECO:0000259" key="5">
    <source>
        <dbReference type="Pfam" id="PF00808"/>
    </source>
</evidence>
<evidence type="ECO:0000256" key="2">
    <source>
        <dbReference type="ARBA" id="ARBA00023015"/>
    </source>
</evidence>
<dbReference type="PANTHER" id="PTHR11064:SF9">
    <property type="entry name" value="NUCLEAR TRANSCRIPTION FACTOR Y SUBUNIT BETA"/>
    <property type="match status" value="1"/>
</dbReference>
<keyword evidence="4" id="KW-0804">Transcription</keyword>
<dbReference type="EMBL" id="JAWDEY010000011">
    <property type="protein sequence ID" value="KAK6589691.1"/>
    <property type="molecule type" value="Genomic_DNA"/>
</dbReference>
<protein>
    <submittedName>
        <fullName evidence="6">CCAAT-box DNA binding subunit B</fullName>
    </submittedName>
</protein>
<dbReference type="GO" id="GO:0001228">
    <property type="term" value="F:DNA-binding transcription activator activity, RNA polymerase II-specific"/>
    <property type="evidence" value="ECO:0007669"/>
    <property type="project" value="InterPro"/>
</dbReference>
<dbReference type="Gene3D" id="1.10.20.10">
    <property type="entry name" value="Histone, subunit A"/>
    <property type="match status" value="1"/>
</dbReference>
<gene>
    <name evidence="6" type="ORF">RS030_1132</name>
</gene>
<dbReference type="GO" id="GO:0046982">
    <property type="term" value="F:protein heterodimerization activity"/>
    <property type="evidence" value="ECO:0007669"/>
    <property type="project" value="InterPro"/>
</dbReference>
<dbReference type="PANTHER" id="PTHR11064">
    <property type="entry name" value="CCAAT-BINDING TRANSCRIPTION FACTOR-RELATED"/>
    <property type="match status" value="1"/>
</dbReference>
<dbReference type="SUPFAM" id="SSF47113">
    <property type="entry name" value="Histone-fold"/>
    <property type="match status" value="1"/>
</dbReference>
<accession>A0AAV9XYC6</accession>
<proteinExistence type="inferred from homology"/>
<dbReference type="InterPro" id="IPR027113">
    <property type="entry name" value="Transc_fact_NFYB/HAP3"/>
</dbReference>
<evidence type="ECO:0000256" key="1">
    <source>
        <dbReference type="ARBA" id="ARBA00009053"/>
    </source>
</evidence>
<dbReference type="InterPro" id="IPR009072">
    <property type="entry name" value="Histone-fold"/>
</dbReference>
<reference evidence="6 7" key="1">
    <citation type="submission" date="2023-10" db="EMBL/GenBank/DDBJ databases">
        <title>Comparative genomics analysis reveals potential genetic determinants of host preference in Cryptosporidium xiaoi.</title>
        <authorList>
            <person name="Xiao L."/>
            <person name="Li J."/>
        </authorList>
    </citation>
    <scope>NUCLEOTIDE SEQUENCE [LARGE SCALE GENOMIC DNA]</scope>
    <source>
        <strain evidence="6 7">52996</strain>
    </source>
</reference>
<evidence type="ECO:0000256" key="3">
    <source>
        <dbReference type="ARBA" id="ARBA00023125"/>
    </source>
</evidence>
<name>A0AAV9XYC6_9CRYT</name>
<dbReference type="GO" id="GO:0016602">
    <property type="term" value="C:CCAAT-binding factor complex"/>
    <property type="evidence" value="ECO:0007669"/>
    <property type="project" value="InterPro"/>
</dbReference>
<comment type="caution">
    <text evidence="6">The sequence shown here is derived from an EMBL/GenBank/DDBJ whole genome shotgun (WGS) entry which is preliminary data.</text>
</comment>
<evidence type="ECO:0000313" key="7">
    <source>
        <dbReference type="Proteomes" id="UP001311799"/>
    </source>
</evidence>
<evidence type="ECO:0000256" key="4">
    <source>
        <dbReference type="ARBA" id="ARBA00023163"/>
    </source>
</evidence>
<dbReference type="CDD" id="cd22907">
    <property type="entry name" value="HFD_NFYB"/>
    <property type="match status" value="1"/>
</dbReference>
<feature type="domain" description="Transcription factor CBF/NF-Y/archaeal histone" evidence="5">
    <location>
        <begin position="46"/>
        <end position="110"/>
    </location>
</feature>
<dbReference type="Proteomes" id="UP001311799">
    <property type="component" value="Unassembled WGS sequence"/>
</dbReference>
<keyword evidence="2" id="KW-0805">Transcription regulation</keyword>
<keyword evidence="7" id="KW-1185">Reference proteome</keyword>
<comment type="similarity">
    <text evidence="1">Belongs to the NFYB/HAP3 subunit family.</text>
</comment>
<dbReference type="AlphaFoldDB" id="A0AAV9XYC6"/>